<dbReference type="InterPro" id="IPR025110">
    <property type="entry name" value="AMP-bd_C"/>
</dbReference>
<organism evidence="3 4">
    <name type="scientific">Corynebacterium accolens</name>
    <dbReference type="NCBI Taxonomy" id="38284"/>
    <lineage>
        <taxon>Bacteria</taxon>
        <taxon>Bacillati</taxon>
        <taxon>Actinomycetota</taxon>
        <taxon>Actinomycetes</taxon>
        <taxon>Mycobacteriales</taxon>
        <taxon>Corynebacteriaceae</taxon>
        <taxon>Corynebacterium</taxon>
    </lineage>
</organism>
<dbReference type="SUPFAM" id="SSF56801">
    <property type="entry name" value="Acetyl-CoA synthetase-like"/>
    <property type="match status" value="1"/>
</dbReference>
<dbReference type="AlphaFoldDB" id="A0A2A4AN41"/>
<dbReference type="InterPro" id="IPR050237">
    <property type="entry name" value="ATP-dep_AMP-bd_enzyme"/>
</dbReference>
<dbReference type="PRINTS" id="PR00154">
    <property type="entry name" value="AMPBINDING"/>
</dbReference>
<dbReference type="EC" id="6.2.1.3" evidence="3"/>
<dbReference type="Gene3D" id="3.40.50.12780">
    <property type="entry name" value="N-terminal domain of ligase-like"/>
    <property type="match status" value="1"/>
</dbReference>
<dbReference type="GO" id="GO:0004467">
    <property type="term" value="F:long-chain fatty acid-CoA ligase activity"/>
    <property type="evidence" value="ECO:0007669"/>
    <property type="project" value="UniProtKB-EC"/>
</dbReference>
<evidence type="ECO:0000313" key="4">
    <source>
        <dbReference type="Proteomes" id="UP000218690"/>
    </source>
</evidence>
<gene>
    <name evidence="3" type="ORF">COM45_00215</name>
</gene>
<dbReference type="InterPro" id="IPR042099">
    <property type="entry name" value="ANL_N_sf"/>
</dbReference>
<dbReference type="Proteomes" id="UP000218690">
    <property type="component" value="Unassembled WGS sequence"/>
</dbReference>
<keyword evidence="3" id="KW-0436">Ligase</keyword>
<comment type="caution">
    <text evidence="3">The sequence shown here is derived from an EMBL/GenBank/DDBJ whole genome shotgun (WGS) entry which is preliminary data.</text>
</comment>
<dbReference type="Pfam" id="PF13193">
    <property type="entry name" value="AMP-binding_C"/>
    <property type="match status" value="1"/>
</dbReference>
<protein>
    <submittedName>
        <fullName evidence="3">Long-chain fatty acid--CoA ligase</fullName>
        <ecNumber evidence="3">6.2.1.3</ecNumber>
    </submittedName>
</protein>
<dbReference type="PANTHER" id="PTHR43767">
    <property type="entry name" value="LONG-CHAIN-FATTY-ACID--COA LIGASE"/>
    <property type="match status" value="1"/>
</dbReference>
<reference evidence="3 4" key="1">
    <citation type="submission" date="2017-09" db="EMBL/GenBank/DDBJ databases">
        <title>Draft Genome Sequence of Corynebacterium accolens AH4003.</title>
        <authorList>
            <person name="Chen Y."/>
            <person name="Oosthuysen W.F."/>
            <person name="Kelley S."/>
            <person name="Horswill A."/>
        </authorList>
    </citation>
    <scope>NUCLEOTIDE SEQUENCE [LARGE SCALE GENOMIC DNA]</scope>
    <source>
        <strain evidence="3 4">AH4003</strain>
    </source>
</reference>
<dbReference type="InterPro" id="IPR020459">
    <property type="entry name" value="AMP-binding"/>
</dbReference>
<dbReference type="InterPro" id="IPR020845">
    <property type="entry name" value="AMP-binding_CS"/>
</dbReference>
<dbReference type="InterPro" id="IPR045851">
    <property type="entry name" value="AMP-bd_C_sf"/>
</dbReference>
<evidence type="ECO:0000259" key="1">
    <source>
        <dbReference type="Pfam" id="PF00501"/>
    </source>
</evidence>
<dbReference type="Gene3D" id="3.30.300.30">
    <property type="match status" value="1"/>
</dbReference>
<dbReference type="Pfam" id="PF00501">
    <property type="entry name" value="AMP-binding"/>
    <property type="match status" value="1"/>
</dbReference>
<feature type="domain" description="AMP-dependent synthetase/ligase" evidence="1">
    <location>
        <begin position="33"/>
        <end position="368"/>
    </location>
</feature>
<evidence type="ECO:0000259" key="2">
    <source>
        <dbReference type="Pfam" id="PF13193"/>
    </source>
</evidence>
<feature type="domain" description="AMP-binding enzyme C-terminal" evidence="2">
    <location>
        <begin position="418"/>
        <end position="501"/>
    </location>
</feature>
<name>A0A2A4AN41_9CORY</name>
<accession>A0A2A4AN41</accession>
<dbReference type="PROSITE" id="PS00455">
    <property type="entry name" value="AMP_BINDING"/>
    <property type="match status" value="1"/>
</dbReference>
<dbReference type="InterPro" id="IPR000873">
    <property type="entry name" value="AMP-dep_synth/lig_dom"/>
</dbReference>
<dbReference type="PANTHER" id="PTHR43767:SF1">
    <property type="entry name" value="NONRIBOSOMAL PEPTIDE SYNTHASE PES1 (EUROFUNG)-RELATED"/>
    <property type="match status" value="1"/>
</dbReference>
<proteinExistence type="predicted"/>
<sequence>MQFSSSQPWHRFYGEWTPTSLDYGNATLLSQLAETIAAHPERVALRYMGEELSYAQLDAEINRAASALSARGVQRGDFVALALANRPAHVIAFYAALRLGAAVVEHNPQFTTHELTPMVAHHGARVAIAQGPAVGIFRELPQLEHVIDADADWEDFLAEGKKQTPRAEVNKDDLALILYTSGTTGTPKGAMLSHGNLAANALQMAHWCLPEEHPQAMAVLPLFHSYGLTMSLTVGVVTGASISLVPAPRLELILAAIAAAPPTWLPAVPTVYQRIVDAAPELPKIAQAISGAATLPSATIGQWETQAHGFLVEGYGLTEAAPVVTCNPLNEHRRAGCIGIPMPDTQVRIDPDTGELLVRGPQVFSGYLHNPEATRTAFQDGWLRTGDLATQDADGFITLRARLKETIITGGFNVYPGEVEEVLLSHPALADAAVIGRPRPGGSEDVVACIVLASAQPGAPADAAQPTQEELREWCRGQLARYKVPREFIVVPDLGRDGLGKLRRRAVAERFL</sequence>
<dbReference type="EMBL" id="NWBP01000001">
    <property type="protein sequence ID" value="PCC83891.1"/>
    <property type="molecule type" value="Genomic_DNA"/>
</dbReference>
<evidence type="ECO:0000313" key="3">
    <source>
        <dbReference type="EMBL" id="PCC83891.1"/>
    </source>
</evidence>